<dbReference type="EMBL" id="CM037158">
    <property type="protein sequence ID" value="KAH7851533.1"/>
    <property type="molecule type" value="Genomic_DNA"/>
</dbReference>
<protein>
    <submittedName>
        <fullName evidence="1">Uncharacterized protein</fullName>
    </submittedName>
</protein>
<name>A0ACB7YEE0_9ERIC</name>
<comment type="caution">
    <text evidence="1">The sequence shown here is derived from an EMBL/GenBank/DDBJ whole genome shotgun (WGS) entry which is preliminary data.</text>
</comment>
<evidence type="ECO:0000313" key="1">
    <source>
        <dbReference type="EMBL" id="KAH7851533.1"/>
    </source>
</evidence>
<organism evidence="1 2">
    <name type="scientific">Vaccinium darrowii</name>
    <dbReference type="NCBI Taxonomy" id="229202"/>
    <lineage>
        <taxon>Eukaryota</taxon>
        <taxon>Viridiplantae</taxon>
        <taxon>Streptophyta</taxon>
        <taxon>Embryophyta</taxon>
        <taxon>Tracheophyta</taxon>
        <taxon>Spermatophyta</taxon>
        <taxon>Magnoliopsida</taxon>
        <taxon>eudicotyledons</taxon>
        <taxon>Gunneridae</taxon>
        <taxon>Pentapetalae</taxon>
        <taxon>asterids</taxon>
        <taxon>Ericales</taxon>
        <taxon>Ericaceae</taxon>
        <taxon>Vaccinioideae</taxon>
        <taxon>Vaccinieae</taxon>
        <taxon>Vaccinium</taxon>
    </lineage>
</organism>
<proteinExistence type="predicted"/>
<accession>A0ACB7YEE0</accession>
<reference evidence="1 2" key="1">
    <citation type="journal article" date="2021" name="Hortic Res">
        <title>High-quality reference genome and annotation aids understanding of berry development for evergreen blueberry (Vaccinium darrowii).</title>
        <authorList>
            <person name="Yu J."/>
            <person name="Hulse-Kemp A.M."/>
            <person name="Babiker E."/>
            <person name="Staton M."/>
        </authorList>
    </citation>
    <scope>NUCLEOTIDE SEQUENCE [LARGE SCALE GENOMIC DNA]</scope>
    <source>
        <strain evidence="2">cv. NJ 8807/NJ 8810</strain>
        <tissue evidence="1">Young leaf</tissue>
    </source>
</reference>
<dbReference type="Proteomes" id="UP000828048">
    <property type="component" value="Chromosome 8"/>
</dbReference>
<evidence type="ECO:0000313" key="2">
    <source>
        <dbReference type="Proteomes" id="UP000828048"/>
    </source>
</evidence>
<keyword evidence="2" id="KW-1185">Reference proteome</keyword>
<sequence>MQQTTASVEAWVASLILFQEWVLCTFFPQSIFKGKNDIPFIDVNELCFHVFDISAPPTSLDCVVFMVCHKAFCRIKISTCQRGESMWTTIVPTGYSDIAHVVNTVFVNGIWYCFHNSGCFGAFDMVNSRYRFFGLPEGLKWFPESNLVSYVVKRGDDQVYLCIHGVAFSKVFSKEPLKVAVDPMSDADWQLDVEHLIRIEPEKAFIQFQNELQVDSFNLPAWCGAFDATENNNGGTIAFRWHCFRSCINNYFELDGRNCLKQNKGCRTIVVWIEPVWVYPSPALSWMS</sequence>
<gene>
    <name evidence="1" type="ORF">Vadar_013030</name>
</gene>